<reference evidence="2 3" key="1">
    <citation type="submission" date="2023-09" db="EMBL/GenBank/DDBJ databases">
        <authorList>
            <person name="Wang M."/>
        </authorList>
    </citation>
    <scope>NUCLEOTIDE SEQUENCE [LARGE SCALE GENOMIC DNA]</scope>
    <source>
        <strain evidence="2">GT-2023</strain>
        <tissue evidence="2">Liver</tissue>
    </source>
</reference>
<protein>
    <submittedName>
        <fullName evidence="2">Uncharacterized protein</fullName>
    </submittedName>
</protein>
<comment type="caution">
    <text evidence="2">The sequence shown here is derived from an EMBL/GenBank/DDBJ whole genome shotgun (WGS) entry which is preliminary data.</text>
</comment>
<dbReference type="Proteomes" id="UP001558613">
    <property type="component" value="Unassembled WGS sequence"/>
</dbReference>
<evidence type="ECO:0000313" key="3">
    <source>
        <dbReference type="Proteomes" id="UP001558613"/>
    </source>
</evidence>
<name>A0ABR3LL91_9TELE</name>
<dbReference type="PROSITE" id="PS51257">
    <property type="entry name" value="PROKAR_LIPOPROTEIN"/>
    <property type="match status" value="1"/>
</dbReference>
<accession>A0ABR3LL91</accession>
<gene>
    <name evidence="2" type="ORF">QQF64_017534</name>
</gene>
<feature type="compositionally biased region" description="Basic and acidic residues" evidence="1">
    <location>
        <begin position="1"/>
        <end position="17"/>
    </location>
</feature>
<keyword evidence="3" id="KW-1185">Reference proteome</keyword>
<sequence length="129" mass="14606">MATSQQKRERERERDKCVASSPYSASGTGCKMSHYTVQGRRAEHKGLWKSCLACNPCAAQVPAHSQTWTGCHCLKETWRNDCCPCYSHKTSREGGIAQAPLSYSTWRLFCCTLLRETMKDCCCCFPRKP</sequence>
<feature type="region of interest" description="Disordered" evidence="1">
    <location>
        <begin position="1"/>
        <end position="27"/>
    </location>
</feature>
<organism evidence="2 3">
    <name type="scientific">Cirrhinus molitorella</name>
    <name type="common">mud carp</name>
    <dbReference type="NCBI Taxonomy" id="172907"/>
    <lineage>
        <taxon>Eukaryota</taxon>
        <taxon>Metazoa</taxon>
        <taxon>Chordata</taxon>
        <taxon>Craniata</taxon>
        <taxon>Vertebrata</taxon>
        <taxon>Euteleostomi</taxon>
        <taxon>Actinopterygii</taxon>
        <taxon>Neopterygii</taxon>
        <taxon>Teleostei</taxon>
        <taxon>Ostariophysi</taxon>
        <taxon>Cypriniformes</taxon>
        <taxon>Cyprinidae</taxon>
        <taxon>Labeoninae</taxon>
        <taxon>Labeonini</taxon>
        <taxon>Cirrhinus</taxon>
    </lineage>
</organism>
<dbReference type="EMBL" id="JAYMGO010000021">
    <property type="protein sequence ID" value="KAL1252841.1"/>
    <property type="molecule type" value="Genomic_DNA"/>
</dbReference>
<evidence type="ECO:0000256" key="1">
    <source>
        <dbReference type="SAM" id="MobiDB-lite"/>
    </source>
</evidence>
<proteinExistence type="predicted"/>
<evidence type="ECO:0000313" key="2">
    <source>
        <dbReference type="EMBL" id="KAL1252841.1"/>
    </source>
</evidence>